<dbReference type="GO" id="GO:0005524">
    <property type="term" value="F:ATP binding"/>
    <property type="evidence" value="ECO:0007669"/>
    <property type="project" value="UniProtKB-UniRule"/>
</dbReference>
<dbReference type="GO" id="GO:0009432">
    <property type="term" value="P:SOS response"/>
    <property type="evidence" value="ECO:0007669"/>
    <property type="project" value="TreeGrafter"/>
</dbReference>
<dbReference type="PROSITE" id="PS50975">
    <property type="entry name" value="ATP_GRASP"/>
    <property type="match status" value="1"/>
</dbReference>
<dbReference type="Pfam" id="PF14401">
    <property type="entry name" value="RLAN"/>
    <property type="match status" value="1"/>
</dbReference>
<dbReference type="SUPFAM" id="SSF56059">
    <property type="entry name" value="Glutathione synthetase ATP-binding domain-like"/>
    <property type="match status" value="1"/>
</dbReference>
<evidence type="ECO:0000313" key="5">
    <source>
        <dbReference type="Proteomes" id="UP001147830"/>
    </source>
</evidence>
<dbReference type="GO" id="GO:0005737">
    <property type="term" value="C:cytoplasm"/>
    <property type="evidence" value="ECO:0007669"/>
    <property type="project" value="TreeGrafter"/>
</dbReference>
<comment type="caution">
    <text evidence="4">The sequence shown here is derived from an EMBL/GenBank/DDBJ whole genome shotgun (WGS) entry which is preliminary data.</text>
</comment>
<dbReference type="Proteomes" id="UP001147830">
    <property type="component" value="Unassembled WGS sequence"/>
</dbReference>
<protein>
    <submittedName>
        <fullName evidence="4">RimK family protein</fullName>
    </submittedName>
</protein>
<dbReference type="InterPro" id="IPR013651">
    <property type="entry name" value="ATP-grasp_RimK-type"/>
</dbReference>
<dbReference type="Gene3D" id="3.30.470.20">
    <property type="entry name" value="ATP-grasp fold, B domain"/>
    <property type="match status" value="1"/>
</dbReference>
<dbReference type="EMBL" id="JAOANI010000019">
    <property type="protein sequence ID" value="MCT7359559.1"/>
    <property type="molecule type" value="Genomic_DNA"/>
</dbReference>
<dbReference type="Gene3D" id="3.30.1490.20">
    <property type="entry name" value="ATP-grasp fold, A domain"/>
    <property type="match status" value="1"/>
</dbReference>
<feature type="domain" description="ATP-grasp" evidence="3">
    <location>
        <begin position="288"/>
        <end position="480"/>
    </location>
</feature>
<dbReference type="InterPro" id="IPR011761">
    <property type="entry name" value="ATP-grasp"/>
</dbReference>
<name>A0A9X2WFM5_9GAMM</name>
<dbReference type="InterPro" id="IPR013815">
    <property type="entry name" value="ATP_grasp_subdomain_1"/>
</dbReference>
<organism evidence="4 5">
    <name type="scientific">Thalassolituus pacificus</name>
    <dbReference type="NCBI Taxonomy" id="2975440"/>
    <lineage>
        <taxon>Bacteria</taxon>
        <taxon>Pseudomonadati</taxon>
        <taxon>Pseudomonadota</taxon>
        <taxon>Gammaproteobacteria</taxon>
        <taxon>Oceanospirillales</taxon>
        <taxon>Oceanospirillaceae</taxon>
        <taxon>Thalassolituus</taxon>
    </lineage>
</organism>
<gene>
    <name evidence="4" type="ORF">NYR02_11035</name>
</gene>
<reference evidence="4" key="1">
    <citation type="journal article" date="2022" name="Front. Microbiol.">
        <title>Genome-based taxonomic rearrangement of Oceanobacter-related bacteria including the description of Thalassolituus hydrocarbonoclasticus sp. nov. and Thalassolituus pacificus sp. nov. and emended description of the genus Thalassolituus.</title>
        <authorList>
            <person name="Dong C."/>
            <person name="Wei L."/>
            <person name="Wang J."/>
            <person name="Lai Q."/>
            <person name="Huang Z."/>
            <person name="Shao Z."/>
        </authorList>
    </citation>
    <scope>NUCLEOTIDE SEQUENCE</scope>
    <source>
        <strain evidence="4">59MF3M-4</strain>
    </source>
</reference>
<accession>A0A9X2WFM5</accession>
<evidence type="ECO:0000256" key="2">
    <source>
        <dbReference type="PROSITE-ProRule" id="PRU00409"/>
    </source>
</evidence>
<dbReference type="PANTHER" id="PTHR21621:SF0">
    <property type="entry name" value="BETA-CITRYLGLUTAMATE SYNTHASE B-RELATED"/>
    <property type="match status" value="1"/>
</dbReference>
<dbReference type="AlphaFoldDB" id="A0A9X2WFM5"/>
<dbReference type="GO" id="GO:0046872">
    <property type="term" value="F:metal ion binding"/>
    <property type="evidence" value="ECO:0007669"/>
    <property type="project" value="InterPro"/>
</dbReference>
<keyword evidence="2" id="KW-0547">Nucleotide-binding</keyword>
<sequence length="490" mass="55642">MKPLLVLVDQLTDWSPFYPTNQVIAIEQYLRDFAETRGYVINLCRDYSYLSTGYYGSLLAEARGGQVFPSVRAIRELNSFEAGQPLPLRYGRQLDTRYKKRDADNQQLAMRIYFGQSDQPELAGVARRIFDTFAFPVLDITLTRHQPGVWTISTVTCCSLDDLDDAGQTQFAEALNTFSHKIWRNRRSGKRFKYDLAILHNPEEALPPSNKGALKAFEKAGKDLGLNVDFITWKDASRIGEYDALFIRETTRVDHHTYQIAQSAENQGLLVIDSPTDIMRCSNKVYLHERLQRFEVDTPKTRLIMGTRPYDLDGLIAELGLPVIVKVPDGSFSIGVEKAKDREQLIECIDRLSQRSAILLLQEFMPTDYDWRIGIMDNQVIYACRYFMAKSHWQIYNHSARSHKSGNADAMSVDKVPKKVIKTALKAAKCMGDGFYGVDLKESGDRAVIIEVNDNPSIDLGVEDLHSGSLLYQQIMGIMLRKLDALNGRN</sequence>
<dbReference type="InterPro" id="IPR025839">
    <property type="entry name" value="RLAN_dom"/>
</dbReference>
<proteinExistence type="predicted"/>
<evidence type="ECO:0000256" key="1">
    <source>
        <dbReference type="ARBA" id="ARBA00023211"/>
    </source>
</evidence>
<keyword evidence="2" id="KW-0067">ATP-binding</keyword>
<dbReference type="Pfam" id="PF08443">
    <property type="entry name" value="RimK"/>
    <property type="match status" value="1"/>
</dbReference>
<keyword evidence="5" id="KW-1185">Reference proteome</keyword>
<reference evidence="4" key="2">
    <citation type="submission" date="2022-08" db="EMBL/GenBank/DDBJ databases">
        <authorList>
            <person name="Dong C."/>
        </authorList>
    </citation>
    <scope>NUCLEOTIDE SEQUENCE</scope>
    <source>
        <strain evidence="4">59MF3M-4</strain>
    </source>
</reference>
<evidence type="ECO:0000313" key="4">
    <source>
        <dbReference type="EMBL" id="MCT7359559.1"/>
    </source>
</evidence>
<dbReference type="RefSeq" id="WP_260976425.1">
    <property type="nucleotide sequence ID" value="NZ_JAOANI010000019.1"/>
</dbReference>
<dbReference type="PANTHER" id="PTHR21621">
    <property type="entry name" value="RIBOSOMAL PROTEIN S6 MODIFICATION PROTEIN"/>
    <property type="match status" value="1"/>
</dbReference>
<dbReference type="GO" id="GO:0018169">
    <property type="term" value="F:ribosomal S6-glutamic acid ligase activity"/>
    <property type="evidence" value="ECO:0007669"/>
    <property type="project" value="TreeGrafter"/>
</dbReference>
<evidence type="ECO:0000259" key="3">
    <source>
        <dbReference type="PROSITE" id="PS50975"/>
    </source>
</evidence>
<dbReference type="Gene3D" id="3.40.50.20">
    <property type="match status" value="1"/>
</dbReference>
<keyword evidence="1" id="KW-0464">Manganese</keyword>